<organism evidence="2 3">
    <name type="scientific">Arthrobotrys flagrans</name>
    <name type="common">Nematode-trapping fungus</name>
    <name type="synonym">Trichothecium flagrans</name>
    <dbReference type="NCBI Taxonomy" id="97331"/>
    <lineage>
        <taxon>Eukaryota</taxon>
        <taxon>Fungi</taxon>
        <taxon>Dikarya</taxon>
        <taxon>Ascomycota</taxon>
        <taxon>Pezizomycotina</taxon>
        <taxon>Orbiliomycetes</taxon>
        <taxon>Orbiliales</taxon>
        <taxon>Orbiliaceae</taxon>
        <taxon>Arthrobotrys</taxon>
    </lineage>
</organism>
<accession>A0A436ZSM2</accession>
<dbReference type="AlphaFoldDB" id="A0A436ZSM2"/>
<dbReference type="GeneID" id="93592077"/>
<evidence type="ECO:0000256" key="1">
    <source>
        <dbReference type="SAM" id="MobiDB-lite"/>
    </source>
</evidence>
<feature type="region of interest" description="Disordered" evidence="1">
    <location>
        <begin position="135"/>
        <end position="170"/>
    </location>
</feature>
<dbReference type="Proteomes" id="UP000283090">
    <property type="component" value="Unassembled WGS sequence"/>
</dbReference>
<proteinExistence type="predicted"/>
<dbReference type="VEuPathDB" id="FungiDB:DFL_009766"/>
<feature type="compositionally biased region" description="Gly residues" evidence="1">
    <location>
        <begin position="145"/>
        <end position="170"/>
    </location>
</feature>
<protein>
    <submittedName>
        <fullName evidence="2">Uncharacterized protein</fullName>
    </submittedName>
</protein>
<reference evidence="2 3" key="1">
    <citation type="submission" date="2019-01" db="EMBL/GenBank/DDBJ databases">
        <title>Intercellular communication is required for trap formation in the nematode-trapping fungus Duddingtonia flagrans.</title>
        <authorList>
            <person name="Youssar L."/>
            <person name="Wernet V."/>
            <person name="Hensel N."/>
            <person name="Hildebrandt H.-G."/>
            <person name="Fischer R."/>
        </authorList>
    </citation>
    <scope>NUCLEOTIDE SEQUENCE [LARGE SCALE GENOMIC DNA]</scope>
    <source>
        <strain evidence="2 3">CBS H-5679</strain>
    </source>
</reference>
<gene>
    <name evidence="2" type="ORF">DFL_009766</name>
</gene>
<evidence type="ECO:0000313" key="2">
    <source>
        <dbReference type="EMBL" id="RVD81919.1"/>
    </source>
</evidence>
<dbReference type="EMBL" id="SAEB01000012">
    <property type="protein sequence ID" value="RVD81919.1"/>
    <property type="molecule type" value="Genomic_DNA"/>
</dbReference>
<comment type="caution">
    <text evidence="2">The sequence shown here is derived from an EMBL/GenBank/DDBJ whole genome shotgun (WGS) entry which is preliminary data.</text>
</comment>
<dbReference type="RefSeq" id="XP_067487463.1">
    <property type="nucleotide sequence ID" value="XM_067639701.1"/>
</dbReference>
<keyword evidence="3" id="KW-1185">Reference proteome</keyword>
<dbReference type="OrthoDB" id="5364197at2759"/>
<sequence>MTIFVQIRPPTPSRVQIPSPVERIDTAVSLVQNLQQDCVAPGSDRKITAAQSLISVSLSPLTKTAAGRSPESTAPLSLPSVQVQSAPNLAQPAKRVFQTLLVVMMSSASPIKTIIESTKTSRLCLDLTTQGRVNDDGSSSYSGAKSGGSGSGTGSGDSSSGGSGSTGKPNGGGILKAPNFILGGVLVTMGLAAQLQI</sequence>
<name>A0A436ZSM2_ARTFL</name>
<evidence type="ECO:0000313" key="3">
    <source>
        <dbReference type="Proteomes" id="UP000283090"/>
    </source>
</evidence>